<proteinExistence type="inferred from homology"/>
<dbReference type="OrthoDB" id="9796652at2"/>
<protein>
    <submittedName>
        <fullName evidence="2">NAD(P)-dependent dehydrogenase, short-chain alcohol dehydrogenase family</fullName>
    </submittedName>
</protein>
<evidence type="ECO:0000313" key="3">
    <source>
        <dbReference type="Proteomes" id="UP000219331"/>
    </source>
</evidence>
<dbReference type="PANTHER" id="PTHR42760:SF123">
    <property type="entry name" value="OXIDOREDUCTASE"/>
    <property type="match status" value="1"/>
</dbReference>
<dbReference type="STRING" id="538381.GCA_001696535_03613"/>
<keyword evidence="3" id="KW-1185">Reference proteome</keyword>
<dbReference type="Pfam" id="PF13561">
    <property type="entry name" value="adh_short_C2"/>
    <property type="match status" value="1"/>
</dbReference>
<comment type="similarity">
    <text evidence="1">Belongs to the short-chain dehydrogenases/reductases (SDR) family.</text>
</comment>
<dbReference type="AlphaFoldDB" id="A0A285SWY5"/>
<dbReference type="CDD" id="cd05233">
    <property type="entry name" value="SDR_c"/>
    <property type="match status" value="1"/>
</dbReference>
<dbReference type="PANTHER" id="PTHR42760">
    <property type="entry name" value="SHORT-CHAIN DEHYDROGENASES/REDUCTASES FAMILY MEMBER"/>
    <property type="match status" value="1"/>
</dbReference>
<dbReference type="EMBL" id="OBML01000007">
    <property type="protein sequence ID" value="SOC13145.1"/>
    <property type="molecule type" value="Genomic_DNA"/>
</dbReference>
<dbReference type="InterPro" id="IPR002347">
    <property type="entry name" value="SDR_fam"/>
</dbReference>
<dbReference type="GO" id="GO:0016616">
    <property type="term" value="F:oxidoreductase activity, acting on the CH-OH group of donors, NAD or NADP as acceptor"/>
    <property type="evidence" value="ECO:0007669"/>
    <property type="project" value="TreeGrafter"/>
</dbReference>
<name>A0A285SWY5_9HYPH</name>
<dbReference type="FunFam" id="3.40.50.720:FF:000084">
    <property type="entry name" value="Short-chain dehydrogenase reductase"/>
    <property type="match status" value="1"/>
</dbReference>
<dbReference type="Proteomes" id="UP000219331">
    <property type="component" value="Unassembled WGS sequence"/>
</dbReference>
<accession>A0A285SWY5</accession>
<evidence type="ECO:0000313" key="2">
    <source>
        <dbReference type="EMBL" id="SOC13145.1"/>
    </source>
</evidence>
<evidence type="ECO:0000256" key="1">
    <source>
        <dbReference type="ARBA" id="ARBA00006484"/>
    </source>
</evidence>
<dbReference type="Gene3D" id="3.40.50.720">
    <property type="entry name" value="NAD(P)-binding Rossmann-like Domain"/>
    <property type="match status" value="1"/>
</dbReference>
<dbReference type="SUPFAM" id="SSF51735">
    <property type="entry name" value="NAD(P)-binding Rossmann-fold domains"/>
    <property type="match status" value="1"/>
</dbReference>
<dbReference type="GO" id="GO:0030497">
    <property type="term" value="P:fatty acid elongation"/>
    <property type="evidence" value="ECO:0007669"/>
    <property type="project" value="TreeGrafter"/>
</dbReference>
<sequence>MAQLRDGIMRKAIVTGGGTGIGRATAEYLAQRGWQVTAAGLERDADLPSDIAFADCDITDAGARAALFSQVGELHGLVNCAGVIRFDDEWTDDGFRKVMEINVGGSFAVANAALPALERAGGAVVNIASMWSWFGNSAAPAYSASKGAVSSMTRSLAVAWGGRGVRVNAVAPGWVDTKLSARAKADPVRGPRIAARIPLQRWADPAEIAAVIAFLLSPEASYVHGAIIPVDGGYLAA</sequence>
<dbReference type="PRINTS" id="PR00081">
    <property type="entry name" value="GDHRDH"/>
</dbReference>
<organism evidence="2 3">
    <name type="scientific">Stappia indica</name>
    <dbReference type="NCBI Taxonomy" id="538381"/>
    <lineage>
        <taxon>Bacteria</taxon>
        <taxon>Pseudomonadati</taxon>
        <taxon>Pseudomonadota</taxon>
        <taxon>Alphaproteobacteria</taxon>
        <taxon>Hyphomicrobiales</taxon>
        <taxon>Stappiaceae</taxon>
        <taxon>Stappia</taxon>
    </lineage>
</organism>
<dbReference type="RefSeq" id="WP_097175304.1">
    <property type="nucleotide sequence ID" value="NZ_OBML01000007.1"/>
</dbReference>
<dbReference type="InterPro" id="IPR020904">
    <property type="entry name" value="Sc_DH/Rdtase_CS"/>
</dbReference>
<dbReference type="InterPro" id="IPR036291">
    <property type="entry name" value="NAD(P)-bd_dom_sf"/>
</dbReference>
<dbReference type="PROSITE" id="PS00061">
    <property type="entry name" value="ADH_SHORT"/>
    <property type="match status" value="1"/>
</dbReference>
<reference evidence="2 3" key="1">
    <citation type="submission" date="2017-08" db="EMBL/GenBank/DDBJ databases">
        <authorList>
            <person name="de Groot N.N."/>
        </authorList>
    </citation>
    <scope>NUCLEOTIDE SEQUENCE [LARGE SCALE GENOMIC DNA]</scope>
    <source>
        <strain evidence="2 3">USBA 352</strain>
    </source>
</reference>
<dbReference type="PRINTS" id="PR00080">
    <property type="entry name" value="SDRFAMILY"/>
</dbReference>
<gene>
    <name evidence="2" type="ORF">SAMN05421512_10792</name>
</gene>